<name>A0A3N4HMC6_ASCIM</name>
<sequence>MLPAQTPPATTCGQWYYELLAISGLQLQDGRCKRSLLLAIGFEKSGTFNVPVLDLREICVLLFLPGSTLLEARLLSGIVSTLLLFENEAYVQKRQMIEKIGISLSSVGKFLHLGGQRESGVHWPPHYSYTRIAILRSSRSLLSVGDGKIRKPFDFRPS</sequence>
<evidence type="ECO:0000313" key="1">
    <source>
        <dbReference type="EMBL" id="RPA74972.1"/>
    </source>
</evidence>
<keyword evidence="2" id="KW-1185">Reference proteome</keyword>
<protein>
    <submittedName>
        <fullName evidence="1">Uncharacterized protein</fullName>
    </submittedName>
</protein>
<dbReference type="Proteomes" id="UP000275078">
    <property type="component" value="Unassembled WGS sequence"/>
</dbReference>
<dbReference type="EMBL" id="ML119775">
    <property type="protein sequence ID" value="RPA74972.1"/>
    <property type="molecule type" value="Genomic_DNA"/>
</dbReference>
<proteinExistence type="predicted"/>
<accession>A0A3N4HMC6</accession>
<reference evidence="1 2" key="1">
    <citation type="journal article" date="2018" name="Nat. Ecol. Evol.">
        <title>Pezizomycetes genomes reveal the molecular basis of ectomycorrhizal truffle lifestyle.</title>
        <authorList>
            <person name="Murat C."/>
            <person name="Payen T."/>
            <person name="Noel B."/>
            <person name="Kuo A."/>
            <person name="Morin E."/>
            <person name="Chen J."/>
            <person name="Kohler A."/>
            <person name="Krizsan K."/>
            <person name="Balestrini R."/>
            <person name="Da Silva C."/>
            <person name="Montanini B."/>
            <person name="Hainaut M."/>
            <person name="Levati E."/>
            <person name="Barry K.W."/>
            <person name="Belfiori B."/>
            <person name="Cichocki N."/>
            <person name="Clum A."/>
            <person name="Dockter R.B."/>
            <person name="Fauchery L."/>
            <person name="Guy J."/>
            <person name="Iotti M."/>
            <person name="Le Tacon F."/>
            <person name="Lindquist E.A."/>
            <person name="Lipzen A."/>
            <person name="Malagnac F."/>
            <person name="Mello A."/>
            <person name="Molinier V."/>
            <person name="Miyauchi S."/>
            <person name="Poulain J."/>
            <person name="Riccioni C."/>
            <person name="Rubini A."/>
            <person name="Sitrit Y."/>
            <person name="Splivallo R."/>
            <person name="Traeger S."/>
            <person name="Wang M."/>
            <person name="Zifcakova L."/>
            <person name="Wipf D."/>
            <person name="Zambonelli A."/>
            <person name="Paolocci F."/>
            <person name="Nowrousian M."/>
            <person name="Ottonello S."/>
            <person name="Baldrian P."/>
            <person name="Spatafora J.W."/>
            <person name="Henrissat B."/>
            <person name="Nagy L.G."/>
            <person name="Aury J.M."/>
            <person name="Wincker P."/>
            <person name="Grigoriev I.V."/>
            <person name="Bonfante P."/>
            <person name="Martin F.M."/>
        </authorList>
    </citation>
    <scope>NUCLEOTIDE SEQUENCE [LARGE SCALE GENOMIC DNA]</scope>
    <source>
        <strain evidence="1 2">RN42</strain>
    </source>
</reference>
<dbReference type="AlphaFoldDB" id="A0A3N4HMC6"/>
<organism evidence="1 2">
    <name type="scientific">Ascobolus immersus RN42</name>
    <dbReference type="NCBI Taxonomy" id="1160509"/>
    <lineage>
        <taxon>Eukaryota</taxon>
        <taxon>Fungi</taxon>
        <taxon>Dikarya</taxon>
        <taxon>Ascomycota</taxon>
        <taxon>Pezizomycotina</taxon>
        <taxon>Pezizomycetes</taxon>
        <taxon>Pezizales</taxon>
        <taxon>Ascobolaceae</taxon>
        <taxon>Ascobolus</taxon>
    </lineage>
</organism>
<gene>
    <name evidence="1" type="ORF">BJ508DRAFT_332555</name>
</gene>
<evidence type="ECO:0000313" key="2">
    <source>
        <dbReference type="Proteomes" id="UP000275078"/>
    </source>
</evidence>